<feature type="domain" description="NADP-dependent oxidoreductase" evidence="2">
    <location>
        <begin position="16"/>
        <end position="301"/>
    </location>
</feature>
<dbReference type="InterPro" id="IPR050523">
    <property type="entry name" value="AKR_Detox_Biosynth"/>
</dbReference>
<dbReference type="PANTHER" id="PTHR43364:SF4">
    <property type="entry name" value="NAD(P)-LINKED OXIDOREDUCTASE SUPERFAMILY PROTEIN"/>
    <property type="match status" value="1"/>
</dbReference>
<comment type="caution">
    <text evidence="3">The sequence shown here is derived from an EMBL/GenBank/DDBJ whole genome shotgun (WGS) entry which is preliminary data.</text>
</comment>
<evidence type="ECO:0000256" key="1">
    <source>
        <dbReference type="ARBA" id="ARBA00023002"/>
    </source>
</evidence>
<dbReference type="InterPro" id="IPR018170">
    <property type="entry name" value="Aldo/ket_reductase_CS"/>
</dbReference>
<protein>
    <submittedName>
        <fullName evidence="3 4">Dehydrogenase</fullName>
    </submittedName>
</protein>
<dbReference type="PROSITE" id="PS00062">
    <property type="entry name" value="ALDOKETO_REDUCTASE_2"/>
    <property type="match status" value="1"/>
</dbReference>
<evidence type="ECO:0000313" key="5">
    <source>
        <dbReference type="Proteomes" id="UP000019488"/>
    </source>
</evidence>
<dbReference type="AlphaFoldDB" id="X0PIB1"/>
<proteinExistence type="predicted"/>
<dbReference type="EMBL" id="AZFY01000027">
    <property type="protein sequence ID" value="KRM10911.1"/>
    <property type="molecule type" value="Genomic_DNA"/>
</dbReference>
<dbReference type="PRINTS" id="PR00069">
    <property type="entry name" value="ALDKETRDTASE"/>
</dbReference>
<evidence type="ECO:0000259" key="2">
    <source>
        <dbReference type="Pfam" id="PF00248"/>
    </source>
</evidence>
<evidence type="ECO:0000313" key="4">
    <source>
        <dbReference type="EMBL" id="KRM10911.1"/>
    </source>
</evidence>
<dbReference type="PATRIC" id="fig|1423743.5.peg.1998"/>
<reference evidence="3" key="1">
    <citation type="journal article" date="2014" name="Genome Announc.">
        <title>Draft Genome Sequences of Two Lactobacillus Strains, L. farraginis JCM 14108T and L. composti JCM 14202T, Isolated from Compost of Distilled Shochu Residue.</title>
        <authorList>
            <person name="Yuki M."/>
            <person name="Oshima K."/>
            <person name="Suda W."/>
            <person name="Kitahara M."/>
            <person name="Kitamura K."/>
            <person name="Iida T."/>
            <person name="Hattori M."/>
            <person name="Ohkuma M."/>
        </authorList>
    </citation>
    <scope>NUCLEOTIDE SEQUENCE [LARGE SCALE GENOMIC DNA]</scope>
    <source>
        <strain evidence="3">JCM 14108</strain>
    </source>
</reference>
<organism evidence="3 5">
    <name type="scientific">Lentilactobacillus farraginis DSM 18382 = JCM 14108</name>
    <dbReference type="NCBI Taxonomy" id="1423743"/>
    <lineage>
        <taxon>Bacteria</taxon>
        <taxon>Bacillati</taxon>
        <taxon>Bacillota</taxon>
        <taxon>Bacilli</taxon>
        <taxon>Lactobacillales</taxon>
        <taxon>Lactobacillaceae</taxon>
        <taxon>Lentilactobacillus</taxon>
    </lineage>
</organism>
<dbReference type="Proteomes" id="UP000019488">
    <property type="component" value="Unassembled WGS sequence"/>
</dbReference>
<evidence type="ECO:0000313" key="6">
    <source>
        <dbReference type="Proteomes" id="UP000051966"/>
    </source>
</evidence>
<dbReference type="PANTHER" id="PTHR43364">
    <property type="entry name" value="NADH-SPECIFIC METHYLGLYOXAL REDUCTASE-RELATED"/>
    <property type="match status" value="1"/>
</dbReference>
<dbReference type="Pfam" id="PF00248">
    <property type="entry name" value="Aldo_ket_red"/>
    <property type="match status" value="1"/>
</dbReference>
<dbReference type="SUPFAM" id="SSF51430">
    <property type="entry name" value="NAD(P)-linked oxidoreductase"/>
    <property type="match status" value="1"/>
</dbReference>
<sequence length="305" mass="33564">MAQKIKIGKSNVTTTPLGLGTNKVGGHNLFDGLKDEDGVAVIKAALNDGISLLDTAFMYGLGKSEEIIGNVTQDYDRSKFVIATKAAQDPNNNLKPNNDPKFLKRAVDDALERLQTDYIDIFYIHFPDDQTPKAEAVQALADEKKAGKIKAIGVSNFSLDQIKEANAAEQVDIVEDNYSLVHREAEKAEFPYLKEHQISFVPYFPLASGLLTGKYTPADGNKFQQFSAKQYATIMNALEQVKEIAVAHQATIAQTILAWYIKDPDISVVIPGARLADQVHSNAKALTVQLSDAEFNQIDQLFKSF</sequence>
<dbReference type="STRING" id="1423743.FD41_GL001938"/>
<keyword evidence="1" id="KW-0560">Oxidoreductase</keyword>
<dbReference type="GO" id="GO:0005829">
    <property type="term" value="C:cytosol"/>
    <property type="evidence" value="ECO:0007669"/>
    <property type="project" value="TreeGrafter"/>
</dbReference>
<evidence type="ECO:0000313" key="3">
    <source>
        <dbReference type="EMBL" id="GAF36256.1"/>
    </source>
</evidence>
<reference evidence="4 6" key="2">
    <citation type="journal article" date="2015" name="Genome Announc.">
        <title>Expanding the biotechnology potential of lactobacilli through comparative genomics of 213 strains and associated genera.</title>
        <authorList>
            <person name="Sun Z."/>
            <person name="Harris H.M."/>
            <person name="McCann A."/>
            <person name="Guo C."/>
            <person name="Argimon S."/>
            <person name="Zhang W."/>
            <person name="Yang X."/>
            <person name="Jeffery I.B."/>
            <person name="Cooney J.C."/>
            <person name="Kagawa T.F."/>
            <person name="Liu W."/>
            <person name="Song Y."/>
            <person name="Salvetti E."/>
            <person name="Wrobel A."/>
            <person name="Rasinkangas P."/>
            <person name="Parkhill J."/>
            <person name="Rea M.C."/>
            <person name="O'Sullivan O."/>
            <person name="Ritari J."/>
            <person name="Douillard F.P."/>
            <person name="Paul Ross R."/>
            <person name="Yang R."/>
            <person name="Briner A.E."/>
            <person name="Felis G.E."/>
            <person name="de Vos W.M."/>
            <person name="Barrangou R."/>
            <person name="Klaenhammer T.R."/>
            <person name="Caufield P.W."/>
            <person name="Cui Y."/>
            <person name="Zhang H."/>
            <person name="O'Toole P.W."/>
        </authorList>
    </citation>
    <scope>NUCLEOTIDE SEQUENCE [LARGE SCALE GENOMIC DNA]</scope>
    <source>
        <strain evidence="4 6">DSM 18382</strain>
    </source>
</reference>
<dbReference type="InterPro" id="IPR020471">
    <property type="entry name" value="AKR"/>
</dbReference>
<dbReference type="InterPro" id="IPR023210">
    <property type="entry name" value="NADP_OxRdtase_dom"/>
</dbReference>
<dbReference type="RefSeq" id="WP_035178923.1">
    <property type="nucleotide sequence ID" value="NZ_AZFY01000027.1"/>
</dbReference>
<dbReference type="InterPro" id="IPR036812">
    <property type="entry name" value="NAD(P)_OxRdtase_dom_sf"/>
</dbReference>
<accession>X0PIB1</accession>
<dbReference type="Gene3D" id="3.20.20.100">
    <property type="entry name" value="NADP-dependent oxidoreductase domain"/>
    <property type="match status" value="1"/>
</dbReference>
<name>X0PIB1_9LACO</name>
<dbReference type="eggNOG" id="COG0667">
    <property type="taxonomic scope" value="Bacteria"/>
</dbReference>
<dbReference type="GO" id="GO:0016491">
    <property type="term" value="F:oxidoreductase activity"/>
    <property type="evidence" value="ECO:0007669"/>
    <property type="project" value="UniProtKB-KW"/>
</dbReference>
<dbReference type="OrthoDB" id="9773828at2"/>
<keyword evidence="6" id="KW-1185">Reference proteome</keyword>
<dbReference type="Proteomes" id="UP000051966">
    <property type="component" value="Unassembled WGS sequence"/>
</dbReference>
<gene>
    <name evidence="4" type="ORF">FD41_GL001938</name>
    <name evidence="3" type="ORF">JCM14108_1217</name>
</gene>
<dbReference type="EMBL" id="BAKI01000009">
    <property type="protein sequence ID" value="GAF36256.1"/>
    <property type="molecule type" value="Genomic_DNA"/>
</dbReference>